<keyword evidence="4" id="KW-0547">Nucleotide-binding</keyword>
<dbReference type="RefSeq" id="WP_164994681.1">
    <property type="nucleotide sequence ID" value="NZ_CP049055.1"/>
</dbReference>
<evidence type="ECO:0000256" key="3">
    <source>
        <dbReference type="ARBA" id="ARBA00022692"/>
    </source>
</evidence>
<reference evidence="12" key="1">
    <citation type="journal article" date="2006" name="Nature">
        <title>Deciphering the evolution and metabolism of an anammox bacterium from a community genome.</title>
        <authorList>
            <person name="Strous M."/>
            <person name="Pelletier E."/>
            <person name="Mangenot S."/>
            <person name="Rattei T."/>
            <person name="Lehner A."/>
            <person name="Taylor M.W."/>
            <person name="Horn M."/>
            <person name="Daims H."/>
            <person name="Bartol-Mavel D."/>
            <person name="Wincker P."/>
            <person name="Barbe V."/>
            <person name="Fonknechten N."/>
            <person name="Vallenet D."/>
            <person name="Segurens B."/>
            <person name="Schenowitz-Truong C."/>
            <person name="Medigue C."/>
            <person name="Collingro A."/>
            <person name="Snel B."/>
            <person name="Dutilh B.E."/>
            <person name="OpDenCamp H.J.M."/>
            <person name="vanDerDrift C."/>
            <person name="Cirpus I."/>
            <person name="vanDePas-Schoonen K.T."/>
            <person name="Harhangi H.R."/>
            <person name="vanNiftrik L."/>
            <person name="Schmid M."/>
            <person name="Keltjens J."/>
            <person name="vanDeVossenberg J."/>
            <person name="Kartal B."/>
            <person name="Meier H."/>
            <person name="Frishman D."/>
            <person name="Huynen M.A."/>
            <person name="Mewes H."/>
            <person name="Weissenbach J."/>
            <person name="Jetten M.S.M."/>
            <person name="Wagner M."/>
            <person name="LePaslier D."/>
        </authorList>
    </citation>
    <scope>NUCLEOTIDE SEQUENCE</scope>
</reference>
<dbReference type="InterPro" id="IPR003856">
    <property type="entry name" value="LPS_length_determ_N"/>
</dbReference>
<dbReference type="GO" id="GO:0005524">
    <property type="term" value="F:ATP binding"/>
    <property type="evidence" value="ECO:0007669"/>
    <property type="project" value="UniProtKB-KW"/>
</dbReference>
<dbReference type="InterPro" id="IPR027417">
    <property type="entry name" value="P-loop_NTPase"/>
</dbReference>
<dbReference type="Gene3D" id="3.40.50.300">
    <property type="entry name" value="P-loop containing nucleotide triphosphate hydrolases"/>
    <property type="match status" value="2"/>
</dbReference>
<dbReference type="InterPro" id="IPR032807">
    <property type="entry name" value="GNVR"/>
</dbReference>
<evidence type="ECO:0000313" key="14">
    <source>
        <dbReference type="Proteomes" id="UP000501926"/>
    </source>
</evidence>
<name>Q1Q1R5_KUEST</name>
<evidence type="ECO:0000313" key="12">
    <source>
        <dbReference type="EMBL" id="CAJ73950.1"/>
    </source>
</evidence>
<feature type="transmembrane region" description="Helical" evidence="8">
    <location>
        <begin position="33"/>
        <end position="52"/>
    </location>
</feature>
<dbReference type="InterPro" id="IPR033756">
    <property type="entry name" value="YlxH/NBP35"/>
</dbReference>
<evidence type="ECO:0000259" key="10">
    <source>
        <dbReference type="Pfam" id="PF13807"/>
    </source>
</evidence>
<feature type="domain" description="Polysaccharide chain length determinant N-terminal" evidence="9">
    <location>
        <begin position="19"/>
        <end position="109"/>
    </location>
</feature>
<dbReference type="PANTHER" id="PTHR32309">
    <property type="entry name" value="TYROSINE-PROTEIN KINASE"/>
    <property type="match status" value="1"/>
</dbReference>
<dbReference type="InterPro" id="IPR025497">
    <property type="entry name" value="PatA-like_N"/>
</dbReference>
<evidence type="ECO:0000256" key="4">
    <source>
        <dbReference type="ARBA" id="ARBA00022741"/>
    </source>
</evidence>
<reference evidence="13 14" key="3">
    <citation type="submission" date="2020-02" db="EMBL/GenBank/DDBJ databases">
        <title>Newly sequenced genome of strain CSTR1 showed variability in Candidatus Kuenenia stuttgartiensis genomes.</title>
        <authorList>
            <person name="Ding C."/>
            <person name="Adrian L."/>
        </authorList>
    </citation>
    <scope>NUCLEOTIDE SEQUENCE [LARGE SCALE GENOMIC DNA]</scope>
    <source>
        <strain evidence="13 14">CSTR1</strain>
    </source>
</reference>
<evidence type="ECO:0000256" key="5">
    <source>
        <dbReference type="ARBA" id="ARBA00022840"/>
    </source>
</evidence>
<evidence type="ECO:0000256" key="7">
    <source>
        <dbReference type="ARBA" id="ARBA00023136"/>
    </source>
</evidence>
<accession>Q1Q1R5</accession>
<dbReference type="Pfam" id="PF14332">
    <property type="entry name" value="DUF4388"/>
    <property type="match status" value="1"/>
</dbReference>
<gene>
    <name evidence="12" type="primary">exoP</name>
    <name evidence="13" type="ORF">KsCSTR_15920</name>
    <name evidence="12" type="ORF">kuste3191</name>
</gene>
<dbReference type="Pfam" id="PF02706">
    <property type="entry name" value="Wzz"/>
    <property type="match status" value="1"/>
</dbReference>
<dbReference type="GO" id="GO:0004713">
    <property type="term" value="F:protein tyrosine kinase activity"/>
    <property type="evidence" value="ECO:0007669"/>
    <property type="project" value="TreeGrafter"/>
</dbReference>
<evidence type="ECO:0000259" key="9">
    <source>
        <dbReference type="Pfam" id="PF02706"/>
    </source>
</evidence>
<keyword evidence="6 8" id="KW-1133">Transmembrane helix</keyword>
<dbReference type="Proteomes" id="UP000501926">
    <property type="component" value="Chromosome"/>
</dbReference>
<dbReference type="EMBL" id="CP049055">
    <property type="protein sequence ID" value="QII10971.1"/>
    <property type="molecule type" value="Genomic_DNA"/>
</dbReference>
<dbReference type="Pfam" id="PF10609">
    <property type="entry name" value="ParA"/>
    <property type="match status" value="1"/>
</dbReference>
<dbReference type="InterPro" id="IPR037257">
    <property type="entry name" value="T2SS_E_N_sf"/>
</dbReference>
<feature type="domain" description="PatA-like N-terminal" evidence="11">
    <location>
        <begin position="572"/>
        <end position="702"/>
    </location>
</feature>
<dbReference type="PANTHER" id="PTHR32309:SF13">
    <property type="entry name" value="FERRIC ENTEROBACTIN TRANSPORT PROTEIN FEPE"/>
    <property type="match status" value="1"/>
</dbReference>
<evidence type="ECO:0000256" key="6">
    <source>
        <dbReference type="ARBA" id="ARBA00022989"/>
    </source>
</evidence>
<feature type="domain" description="Tyrosine-protein kinase G-rich" evidence="10">
    <location>
        <begin position="353"/>
        <end position="423"/>
    </location>
</feature>
<protein>
    <submittedName>
        <fullName evidence="13">Putative succinoglycan biosynthesis transport protein</fullName>
    </submittedName>
    <submittedName>
        <fullName evidence="12">Similar to Succinoglycan biosynthesis transport protein</fullName>
    </submittedName>
</protein>
<dbReference type="SUPFAM" id="SSF160246">
    <property type="entry name" value="EspE N-terminal domain-like"/>
    <property type="match status" value="1"/>
</dbReference>
<dbReference type="SUPFAM" id="SSF52540">
    <property type="entry name" value="P-loop containing nucleoside triphosphate hydrolases"/>
    <property type="match status" value="1"/>
</dbReference>
<keyword evidence="2" id="KW-1003">Cell membrane</keyword>
<comment type="subcellular location">
    <subcellularLocation>
        <location evidence="1">Cell membrane</location>
        <topology evidence="1">Multi-pass membrane protein</topology>
    </subcellularLocation>
</comment>
<dbReference type="InterPro" id="IPR050445">
    <property type="entry name" value="Bact_polysacc_biosynth/exp"/>
</dbReference>
<organism evidence="12">
    <name type="scientific">Kuenenia stuttgartiensis</name>
    <dbReference type="NCBI Taxonomy" id="174633"/>
    <lineage>
        <taxon>Bacteria</taxon>
        <taxon>Pseudomonadati</taxon>
        <taxon>Planctomycetota</taxon>
        <taxon>Candidatus Brocadiia</taxon>
        <taxon>Candidatus Brocadiales</taxon>
        <taxon>Candidatus Brocadiaceae</taxon>
        <taxon>Candidatus Kuenenia</taxon>
    </lineage>
</organism>
<evidence type="ECO:0000313" key="13">
    <source>
        <dbReference type="EMBL" id="QII10971.1"/>
    </source>
</evidence>
<evidence type="ECO:0000256" key="8">
    <source>
        <dbReference type="SAM" id="Phobius"/>
    </source>
</evidence>
<dbReference type="AlphaFoldDB" id="Q1Q1R5"/>
<dbReference type="EMBL" id="CT573071">
    <property type="protein sequence ID" value="CAJ73950.1"/>
    <property type="molecule type" value="Genomic_DNA"/>
</dbReference>
<evidence type="ECO:0000256" key="2">
    <source>
        <dbReference type="ARBA" id="ARBA00022475"/>
    </source>
</evidence>
<evidence type="ECO:0000259" key="11">
    <source>
        <dbReference type="Pfam" id="PF14332"/>
    </source>
</evidence>
<sequence length="850" mass="96165">MNQNNEFNNTFGRKPLNREVHLTDYLKIIRKHIWILVIFFTVVVSVVTYLSFTVTPVYKATTQIIIDNKKSFMEEMADVMRIDATDKEYYQTQYKLLASRSLAKQVIQENELREVFYRDALEKIGSSETAPDENDMESYLPLSDAEVTSEMIDWYLRNLMIEPIRETHLVNISFSNKSPETSARVANAHAHAFIERSSQIQRMSSQQALDWLKSQIQGQKFKVGDSQKAAFQYKYEKLRSFSFDDESIFLFPEIKENKVIDELYKQLCSLKESVLANTKKYGPNHPRMIEANASIKGLEQEIIEEVKKVCSSIKRELDSIIAFESTNPKMQDIQEQMSLVKAGGAINYDILHLEAMSDQAIYDILINQAKEINLTGNMKKDTIRVVDKAEAPLFPSKPRKKLNVLLSVVVGLTFGTGLVFFREYMDNTVKTQEEIVQCTSMPVLGTIPYMKSLKKEGVLALSGNGKSPGQKNQKGGYYYHTNSDCIINRLPFMQTGMSGQAMMVGSATPGEGKTTVITKLAVSMAKGGLRVIMVDADVYNTSLSNLFGLKDNENAGMSNAMEKIRSWQIQDGSLCNCSVDDLFSIISLKKLSGELTVSNELQKITTIFENGNLFHIDNEDTPFTNRLGTMLLRGGFINETQLKDAMERNQRTKLPLGYILINAGYINQEQLKGPIKLQIEEHLQKLFSWKEGTYSFKPGSIETYEDKRVFFQEDFTPVINRLGRLGGSRLLEREILSNVTTLNGSNISLLRFGTGEIFPEGRTYFQLFEKFLNLLKQRYDVVLVDTPPLLNATGSVTPLLPLADGVILVAKSGHVTVDEVDQATAIIKETKTKLLGTIMNYTETGTYYYR</sequence>
<dbReference type="GO" id="GO:0005886">
    <property type="term" value="C:plasma membrane"/>
    <property type="evidence" value="ECO:0007669"/>
    <property type="project" value="UniProtKB-SubCell"/>
</dbReference>
<reference evidence="12" key="2">
    <citation type="submission" date="2006-01" db="EMBL/GenBank/DDBJ databases">
        <authorList>
            <person name="Genoscope"/>
        </authorList>
    </citation>
    <scope>NUCLEOTIDE SEQUENCE</scope>
</reference>
<keyword evidence="5" id="KW-0067">ATP-binding</keyword>
<dbReference type="Pfam" id="PF13807">
    <property type="entry name" value="GNVR"/>
    <property type="match status" value="1"/>
</dbReference>
<evidence type="ECO:0000256" key="1">
    <source>
        <dbReference type="ARBA" id="ARBA00004651"/>
    </source>
</evidence>
<keyword evidence="3 8" id="KW-0812">Transmembrane</keyword>
<proteinExistence type="predicted"/>
<keyword evidence="7 8" id="KW-0472">Membrane</keyword>